<dbReference type="OrthoDB" id="9758757at2"/>
<gene>
    <name evidence="10" type="ORF">E2B99_08295</name>
</gene>
<feature type="transmembrane region" description="Helical" evidence="9">
    <location>
        <begin position="51"/>
        <end position="70"/>
    </location>
</feature>
<dbReference type="Pfam" id="PF00873">
    <property type="entry name" value="ACR_tran"/>
    <property type="match status" value="1"/>
</dbReference>
<evidence type="ECO:0000256" key="5">
    <source>
        <dbReference type="ARBA" id="ARBA00022692"/>
    </source>
</evidence>
<dbReference type="InterPro" id="IPR001036">
    <property type="entry name" value="Acrflvin-R"/>
</dbReference>
<feature type="region of interest" description="Disordered" evidence="8">
    <location>
        <begin position="1074"/>
        <end position="1096"/>
    </location>
</feature>
<feature type="transmembrane region" description="Helical" evidence="9">
    <location>
        <begin position="521"/>
        <end position="548"/>
    </location>
</feature>
<dbReference type="PANTHER" id="PTHR32063:SF24">
    <property type="entry name" value="CATION EFFLUX SYSTEM (ACRB_ACRD_ACRF FAMILY)"/>
    <property type="match status" value="1"/>
</dbReference>
<feature type="transmembrane region" description="Helical" evidence="9">
    <location>
        <begin position="569"/>
        <end position="595"/>
    </location>
</feature>
<feature type="transmembrane region" description="Helical" evidence="9">
    <location>
        <begin position="1011"/>
        <end position="1030"/>
    </location>
</feature>
<protein>
    <submittedName>
        <fullName evidence="10">CusA/CzcA family heavy metal efflux RND transporter</fullName>
    </submittedName>
</protein>
<proteinExistence type="inferred from homology"/>
<dbReference type="InterPro" id="IPR004763">
    <property type="entry name" value="CusA-like"/>
</dbReference>
<keyword evidence="5 9" id="KW-0812">Transmembrane</keyword>
<feature type="transmembrane region" description="Helical" evidence="9">
    <location>
        <begin position="1042"/>
        <end position="1065"/>
    </location>
</feature>
<keyword evidence="6 9" id="KW-1133">Transmembrane helix</keyword>
<dbReference type="GO" id="GO:0042910">
    <property type="term" value="F:xenobiotic transmembrane transporter activity"/>
    <property type="evidence" value="ECO:0007669"/>
    <property type="project" value="TreeGrafter"/>
</dbReference>
<sequence length="1096" mass="119291">MSINSPDEDKENPVHRQITDDGVLQPPAENPASIIQANGWFDQLILAAIRLRGWVMLAVLALVGIGIYSYQQLPIDAVPDITNVQVQINTQAAGYTAPEVEQRITYPIETAMAGLPQLEQTRSLSRYGLSQVTIIFQEGTDIYWARQLINQRLQEARGQLPDEVSPIMAPVSTGLGEIYQWALKADSKARKADGTAYRLSDLRELQDWVVRPQIQQVAGVAEVNSIGGHEKQYVVEPDFYALQRYGLSLDDLAQALRNNNENRGAGIVAQQGQQLSVRVPGQLSSLTDIGNVAVSSSPGTAIVRVADVANVVAGQEIRSGAATLNGQETVLGTAMMLTGANSRQVAQAVDDKIQQVRQSLPKGVVLETVYNRTTLVDKAIHTVQKNLMEGALLVIAVLFLFLGNIRAALITACVIPLAMLFTLTGMVQQGISANLMSLGALDFGIIIDGAVVIVENCIRHLAMEQHRVGRLLTRQERFYQVFLAARQARRPLIFGQLIILVVYLPIFALTGTEAKLFHPMAATVVIALVGAMILSVTFVPAAVALFITGRVQEKENPIMQATKQGYLKLLNVAYAYRYFTLTTAVTILLLTGLLATRIGSEFAPTLSEGDFALQMLRAPGTDLQQSVQMQQQLEKSLLQQFPEIDRIFARTGTAEVAADPMPPNISDGYILIKPHSQWPDQSESLDELKNRLQEVVEHQLGANSEFSQPIELRFNELISGIRSDVGIKVYGDDLAVLNQTAQRIAARVRQISGASEVQVEQTSGLPVLTVNIDSNAAAVYSLSKQTIQENVATAIGGTTVGQILQGDRRFDLVIRQNQQAQSPEQLASLPLRLANGGVIALSQVAQVQTVLGINQLSRENGKRRIIVMANVSQRDLGSFVSELQTTLQTMELPAGYWLGYGGQFENLQSAKQRMQWVVPMALLLVFALLMAVFHNWCDSLLVFSGVPFALTGGIVALWWRDIPFSMSAGVGFIALSGVAVLNGLVMLSFIRELRLHLNVVEATWQGAVLRLRPVLMTAFVASLGFIPMALASGTGAEVQRPLATVVIGGIISSTLLTLMILPVLYRWLNRGSGSTPVSTSIGMPSNALPEQGKFHE</sequence>
<keyword evidence="4" id="KW-1003">Cell membrane</keyword>
<comment type="similarity">
    <text evidence="2">Belongs to the resistance-nodulation-cell division (RND) (TC 2.A.6) family.</text>
</comment>
<evidence type="ECO:0000256" key="3">
    <source>
        <dbReference type="ARBA" id="ARBA00022448"/>
    </source>
</evidence>
<dbReference type="PRINTS" id="PR00702">
    <property type="entry name" value="ACRIFLAVINRP"/>
</dbReference>
<feature type="compositionally biased region" description="Polar residues" evidence="8">
    <location>
        <begin position="1074"/>
        <end position="1083"/>
    </location>
</feature>
<dbReference type="Gene3D" id="3.30.70.1430">
    <property type="entry name" value="Multidrug efflux transporter AcrB pore domain"/>
    <property type="match status" value="2"/>
</dbReference>
<evidence type="ECO:0000256" key="8">
    <source>
        <dbReference type="SAM" id="MobiDB-lite"/>
    </source>
</evidence>
<dbReference type="AlphaFoldDB" id="A0A4Y7XD49"/>
<evidence type="ECO:0000256" key="9">
    <source>
        <dbReference type="SAM" id="Phobius"/>
    </source>
</evidence>
<evidence type="ECO:0000256" key="7">
    <source>
        <dbReference type="ARBA" id="ARBA00023136"/>
    </source>
</evidence>
<dbReference type="GO" id="GO:0005886">
    <property type="term" value="C:plasma membrane"/>
    <property type="evidence" value="ECO:0007669"/>
    <property type="project" value="UniProtKB-SubCell"/>
</dbReference>
<dbReference type="STRING" id="1120977.GCA_000619845_03089"/>
<dbReference type="InterPro" id="IPR027463">
    <property type="entry name" value="AcrB_DN_DC_subdom"/>
</dbReference>
<dbReference type="SUPFAM" id="SSF82714">
    <property type="entry name" value="Multidrug efflux transporter AcrB TolC docking domain, DN and DC subdomains"/>
    <property type="match status" value="2"/>
</dbReference>
<dbReference type="Gene3D" id="3.30.70.1320">
    <property type="entry name" value="Multidrug efflux transporter AcrB pore domain like"/>
    <property type="match status" value="1"/>
</dbReference>
<dbReference type="Gene3D" id="1.20.1640.10">
    <property type="entry name" value="Multidrug efflux transporter AcrB transmembrane domain"/>
    <property type="match status" value="2"/>
</dbReference>
<keyword evidence="3" id="KW-0813">Transport</keyword>
<dbReference type="Gene3D" id="3.30.2090.10">
    <property type="entry name" value="Multidrug efflux transporter AcrB TolC docking domain, DN and DC subdomains"/>
    <property type="match status" value="2"/>
</dbReference>
<comment type="caution">
    <text evidence="10">The sequence shown here is derived from an EMBL/GenBank/DDBJ whole genome shotgun (WGS) entry which is preliminary data.</text>
</comment>
<evidence type="ECO:0000256" key="2">
    <source>
        <dbReference type="ARBA" id="ARBA00010942"/>
    </source>
</evidence>
<feature type="transmembrane region" description="Helical" evidence="9">
    <location>
        <begin position="431"/>
        <end position="454"/>
    </location>
</feature>
<feature type="transmembrane region" description="Helical" evidence="9">
    <location>
        <begin position="916"/>
        <end position="933"/>
    </location>
</feature>
<dbReference type="Gene3D" id="3.30.70.1440">
    <property type="entry name" value="Multidrug efflux transporter AcrB pore domain"/>
    <property type="match status" value="1"/>
</dbReference>
<dbReference type="GO" id="GO:0008324">
    <property type="term" value="F:monoatomic cation transmembrane transporter activity"/>
    <property type="evidence" value="ECO:0007669"/>
    <property type="project" value="InterPro"/>
</dbReference>
<feature type="transmembrane region" description="Helical" evidence="9">
    <location>
        <begin position="492"/>
        <end position="509"/>
    </location>
</feature>
<evidence type="ECO:0000256" key="4">
    <source>
        <dbReference type="ARBA" id="ARBA00022475"/>
    </source>
</evidence>
<dbReference type="NCBIfam" id="TIGR00914">
    <property type="entry name" value="2A0601"/>
    <property type="match status" value="1"/>
</dbReference>
<dbReference type="PANTHER" id="PTHR32063">
    <property type="match status" value="1"/>
</dbReference>
<dbReference type="RefSeq" id="WP_134244519.1">
    <property type="nucleotide sequence ID" value="NZ_SNTY01000028.1"/>
</dbReference>
<dbReference type="Proteomes" id="UP000297834">
    <property type="component" value="Unassembled WGS sequence"/>
</dbReference>
<evidence type="ECO:0000313" key="11">
    <source>
        <dbReference type="Proteomes" id="UP000297834"/>
    </source>
</evidence>
<dbReference type="SUPFAM" id="SSF82693">
    <property type="entry name" value="Multidrug efflux transporter AcrB pore domain, PN1, PN2, PC1 and PC2 subdomains"/>
    <property type="match status" value="3"/>
</dbReference>
<keyword evidence="11" id="KW-1185">Reference proteome</keyword>
<dbReference type="SUPFAM" id="SSF82866">
    <property type="entry name" value="Multidrug efflux transporter AcrB transmembrane domain"/>
    <property type="match status" value="2"/>
</dbReference>
<comment type="subcellular location">
    <subcellularLocation>
        <location evidence="1">Cell membrane</location>
        <topology evidence="1">Multi-pass membrane protein</topology>
    </subcellularLocation>
</comment>
<organism evidence="10 11">
    <name type="scientific">Alkanindiges illinoisensis</name>
    <dbReference type="NCBI Taxonomy" id="197183"/>
    <lineage>
        <taxon>Bacteria</taxon>
        <taxon>Pseudomonadati</taxon>
        <taxon>Pseudomonadota</taxon>
        <taxon>Gammaproteobacteria</taxon>
        <taxon>Moraxellales</taxon>
        <taxon>Moraxellaceae</taxon>
        <taxon>Alkanindiges</taxon>
    </lineage>
</organism>
<feature type="transmembrane region" description="Helical" evidence="9">
    <location>
        <begin position="965"/>
        <end position="990"/>
    </location>
</feature>
<feature type="transmembrane region" description="Helical" evidence="9">
    <location>
        <begin position="391"/>
        <end position="419"/>
    </location>
</feature>
<keyword evidence="7 9" id="KW-0472">Membrane</keyword>
<evidence type="ECO:0000256" key="6">
    <source>
        <dbReference type="ARBA" id="ARBA00022989"/>
    </source>
</evidence>
<evidence type="ECO:0000313" key="10">
    <source>
        <dbReference type="EMBL" id="TEU26432.1"/>
    </source>
</evidence>
<reference evidence="10 11" key="1">
    <citation type="submission" date="2019-03" db="EMBL/GenBank/DDBJ databases">
        <title>Alkanindiges illinoisensis: a potential pathogenic isolated from ascites of a gastric cancer patient with abdominal metastasis.</title>
        <authorList>
            <person name="Hu X."/>
            <person name="Yang B."/>
            <person name="Yan X."/>
            <person name="Lin L."/>
            <person name="Zhao H."/>
            <person name="Zhou F."/>
            <person name="Su B."/>
            <person name="Chen J."/>
            <person name="Rui Y."/>
            <person name="Wang Q."/>
            <person name="Zheng L."/>
        </authorList>
    </citation>
    <scope>NUCLEOTIDE SEQUENCE [LARGE SCALE GENOMIC DNA]</scope>
    <source>
        <strain evidence="10 11">NFYY 23406</strain>
    </source>
</reference>
<feature type="transmembrane region" description="Helical" evidence="9">
    <location>
        <begin position="940"/>
        <end position="959"/>
    </location>
</feature>
<name>A0A4Y7XD49_9GAMM</name>
<evidence type="ECO:0000256" key="1">
    <source>
        <dbReference type="ARBA" id="ARBA00004651"/>
    </source>
</evidence>
<accession>A0A4Y7XD49</accession>
<dbReference type="EMBL" id="SNTY01000028">
    <property type="protein sequence ID" value="TEU26432.1"/>
    <property type="molecule type" value="Genomic_DNA"/>
</dbReference>